<dbReference type="PANTHER" id="PTHR35525:SF3">
    <property type="entry name" value="BLL6575 PROTEIN"/>
    <property type="match status" value="1"/>
</dbReference>
<dbReference type="InterPro" id="IPR021005">
    <property type="entry name" value="Znf_CGNR"/>
</dbReference>
<dbReference type="InterPro" id="IPR010852">
    <property type="entry name" value="ABATE"/>
</dbReference>
<dbReference type="Gene3D" id="1.10.3300.10">
    <property type="entry name" value="Jann2411-like domain"/>
    <property type="match status" value="1"/>
</dbReference>
<feature type="domain" description="Zinc finger CGNR" evidence="1">
    <location>
        <begin position="124"/>
        <end position="166"/>
    </location>
</feature>
<organism evidence="2 3">
    <name type="scientific">Saccharomonospora amisosensis</name>
    <dbReference type="NCBI Taxonomy" id="1128677"/>
    <lineage>
        <taxon>Bacteria</taxon>
        <taxon>Bacillati</taxon>
        <taxon>Actinomycetota</taxon>
        <taxon>Actinomycetes</taxon>
        <taxon>Pseudonocardiales</taxon>
        <taxon>Pseudonocardiaceae</taxon>
        <taxon>Saccharomonospora</taxon>
    </lineage>
</organism>
<dbReference type="AlphaFoldDB" id="A0A7X5UQ60"/>
<gene>
    <name evidence="2" type="ORF">FHU38_002480</name>
</gene>
<evidence type="ECO:0000313" key="2">
    <source>
        <dbReference type="EMBL" id="NIJ12136.1"/>
    </source>
</evidence>
<reference evidence="2 3" key="1">
    <citation type="submission" date="2020-03" db="EMBL/GenBank/DDBJ databases">
        <title>Sequencing the genomes of 1000 actinobacteria strains.</title>
        <authorList>
            <person name="Klenk H.-P."/>
        </authorList>
    </citation>
    <scope>NUCLEOTIDE SEQUENCE [LARGE SCALE GENOMIC DNA]</scope>
    <source>
        <strain evidence="2 3">DSM 45685</strain>
    </source>
</reference>
<name>A0A7X5UQ60_9PSEU</name>
<dbReference type="Pfam" id="PF11706">
    <property type="entry name" value="zf-CGNR"/>
    <property type="match status" value="1"/>
</dbReference>
<dbReference type="RefSeq" id="WP_208415647.1">
    <property type="nucleotide sequence ID" value="NZ_JAAOYM010000001.1"/>
</dbReference>
<protein>
    <submittedName>
        <fullName evidence="2">Putative RNA-binding Zn ribbon-like protein</fullName>
    </submittedName>
</protein>
<dbReference type="InterPro" id="IPR023286">
    <property type="entry name" value="ABATE_dom_sf"/>
</dbReference>
<proteinExistence type="predicted"/>
<evidence type="ECO:0000259" key="1">
    <source>
        <dbReference type="Pfam" id="PF11706"/>
    </source>
</evidence>
<dbReference type="Proteomes" id="UP000545493">
    <property type="component" value="Unassembled WGS sequence"/>
</dbReference>
<accession>A0A7X5UQ60</accession>
<evidence type="ECO:0000313" key="3">
    <source>
        <dbReference type="Proteomes" id="UP000545493"/>
    </source>
</evidence>
<comment type="caution">
    <text evidence="2">The sequence shown here is derived from an EMBL/GenBank/DDBJ whole genome shotgun (WGS) entry which is preliminary data.</text>
</comment>
<dbReference type="SUPFAM" id="SSF160904">
    <property type="entry name" value="Jann2411-like"/>
    <property type="match status" value="1"/>
</dbReference>
<dbReference type="EMBL" id="JAAOYM010000001">
    <property type="protein sequence ID" value="NIJ12136.1"/>
    <property type="molecule type" value="Genomic_DNA"/>
</dbReference>
<keyword evidence="3" id="KW-1185">Reference proteome</keyword>
<sequence length="169" mass="18276">MAADLVNRLIREPSGTPTAAVLADILAIDPPSVAKLDVDDAPGFVALAHRLDTVFDSLRRGDLDAAATELNALLASHSAHPHLAKENGEWRMHHHPADAAVLPMWTSICSENLARLIGAGESARIGTCAGSGCERVFLDESKNASRRFCSTTCNNRARSAAYRRRHTRR</sequence>
<dbReference type="PANTHER" id="PTHR35525">
    <property type="entry name" value="BLL6575 PROTEIN"/>
    <property type="match status" value="1"/>
</dbReference>